<dbReference type="SMART" id="SM00823">
    <property type="entry name" value="PKS_PP"/>
    <property type="match status" value="1"/>
</dbReference>
<dbReference type="SMART" id="SM00826">
    <property type="entry name" value="PKS_DH"/>
    <property type="match status" value="1"/>
</dbReference>
<dbReference type="CDD" id="cd08955">
    <property type="entry name" value="KR_2_FAS_SDR_x"/>
    <property type="match status" value="1"/>
</dbReference>
<dbReference type="PROSITE" id="PS00606">
    <property type="entry name" value="KS3_1"/>
    <property type="match status" value="1"/>
</dbReference>
<dbReference type="Gene3D" id="3.10.129.110">
    <property type="entry name" value="Polyketide synthase dehydratase"/>
    <property type="match status" value="1"/>
</dbReference>
<dbReference type="GO" id="GO:0004312">
    <property type="term" value="F:fatty acid synthase activity"/>
    <property type="evidence" value="ECO:0007669"/>
    <property type="project" value="TreeGrafter"/>
</dbReference>
<proteinExistence type="predicted"/>
<dbReference type="CDD" id="cd02440">
    <property type="entry name" value="AdoMet_MTases"/>
    <property type="match status" value="1"/>
</dbReference>
<dbReference type="Pfam" id="PF16197">
    <property type="entry name" value="KAsynt_C_assoc"/>
    <property type="match status" value="1"/>
</dbReference>
<feature type="region of interest" description="C-terminal hotdog fold" evidence="5">
    <location>
        <begin position="1088"/>
        <end position="1244"/>
    </location>
</feature>
<evidence type="ECO:0000313" key="10">
    <source>
        <dbReference type="Proteomes" id="UP000767446"/>
    </source>
</evidence>
<dbReference type="Pfam" id="PF02801">
    <property type="entry name" value="Ketoacyl-synt_C"/>
    <property type="match status" value="1"/>
</dbReference>
<evidence type="ECO:0000259" key="8">
    <source>
        <dbReference type="PROSITE" id="PS52019"/>
    </source>
</evidence>
<dbReference type="InterPro" id="IPR036291">
    <property type="entry name" value="NAD(P)-bd_dom_sf"/>
</dbReference>
<evidence type="ECO:0000256" key="4">
    <source>
        <dbReference type="ARBA" id="ARBA00023268"/>
    </source>
</evidence>
<evidence type="ECO:0000256" key="5">
    <source>
        <dbReference type="PROSITE-ProRule" id="PRU01363"/>
    </source>
</evidence>
<dbReference type="SUPFAM" id="SSF53901">
    <property type="entry name" value="Thiolase-like"/>
    <property type="match status" value="1"/>
</dbReference>
<dbReference type="SMART" id="SM00822">
    <property type="entry name" value="PKS_KR"/>
    <property type="match status" value="1"/>
</dbReference>
<dbReference type="InterPro" id="IPR013968">
    <property type="entry name" value="PKS_KR"/>
</dbReference>
<sequence length="2524" mass="280839">MEPIAIIGIGCRFPGASNPGEFWQLLHNGVDGITEVPKERWDIDSFYEQEPGIPGKMNTRWGGFLAQVDKFDPQFFGISPREAEKIDPQQRLLLEVAWEALENAAIVPQQLARSKTGVFVGISNADYHRLIYQDFSMIDAYSGTGTTMSIAANRLSYFLDLTGPSIAIDTACSSSLVAVHFACQSLDNLESNLCIAGGVNLILSPEATITFSQGRMMAPDGRCKTFDASADGYVRGEGCGVVILKRLAEAMRDGDNIQGIIRGSAVNQDGMTNGLTAPNGPAQQAVIRQALLNAGVSAGQISYIEAHGTGTSLGDPIEVKSLKAVLMEGREQNLPCWLGSVKTNIGHLESAAGIAGLIKVVLSLQKREIPPNLHFNKLNPYISFQGTSFVIPTECQSWETGEEKRFAGVSAFGFGGTNCHVIVEEAPYTPLTPPLTGGETPGLATVEGNRERPLNLFTLSAKSEVALRELASKYEAFLRSEPEVSINHQPSVEGRRQKAEGRRILYNHQPSTINHQPSTLADVCFTANRGRSHFEWRLAVPSESFEQLREKLGAFVALNNHQPPTINPQPSTINHQLSTKGKIWQKKRHKIAFLFTGQGSQYVGMGRELYESEPVFRKSLDGCAAMLENYLDVPLLDILYRETEEGEKRKIDETAYTQPAIFALEYSLAQLWKSWGIEPAAVMGHSVGEYVAACIAGVFSLEDGLKLIATRGKLMQALPADGEMVAVLATAEKVREVLAEEVGIAAINGPESVVISGRKERVREAIASLAAEGIKTKKLNVSHGFHSPLMEPMVAQFEEVAREIKYSEPRIKLISNVTGKEIKEEIAGAAYWAEQIRKPVKFAAGMETLYELGVEIFVEIGATPNLLGMGRNCLPEEVGVWLPSLRPQKGNWEQMLESLGELYVRGVAIDWLGFESEWGKRKVALPTYPFQRQRYWIERLENQGKKTRLSSGNLHPLLGEKLDLVGTEEIRFQSHLSENQPAYLREHRVFGRAIVPATVYLEMALAAGVEVLKTEKLVLEEVEIKQGIILPQNGEIIVQVILKPKGKWGYKFEIYSRKDEEEWAVNAVGKVRADEGETLPIKIERERGEEIGVTELYQAYKELGIEYGESFQGMKKLWRKKTGEVLGKIELPEKLFREAAKYQIHPVLLDSAFQLLGALLEETNKTYLLVRIEQLRLFENKTASSWVEVKSCNVSTNHQPSTINHQPSTINHQLSTILMFGVDGKIIAAVEGLQLKQVSREALLLEKAQESIDNWLYEVEWQNLQKKELPPPDYLLTPEAIKEQVETDKQPSTINHQPSTINEVLNKLESISIEYVLTALSKMGWEFEENKKFSTQEIAEELGIVNQHHRLLNRMMEMLEEVDILKKIGEQWLLRKQPLVKNVATEMEGLLEQYPFSVAELTMLQRCGSQLAEVMRGESDPLQLLFPEGDLTQATKIYQDSPGAKLMNTLVQKAVLSALKELPVGREVRVLEIGAGTGGTTAYILPQLNPEQTEYVFTDVGALFTAKAQEKFREYPFVKYKLLDIERSPQSQGFGEHQFDLIVAANVLHATQDLRQTLDHISTLLAAKGILVLLEGTAPLRWLDLIFGLTEGWWRFADPDLRPSYSLLTGAKWQQLLREKGFESSVTISGGSEEEGLLSQQAVIVAQAGELEPGHWLILADSQGIGQHLAVLLRGKGEICTLVFSGQQYEQLNEQELKINPINPVEWQELLGSVTEKHSLAGVVHLWSLDGVEADLLTVADLEMATKQGCGSTLYLLQALVKLGLAKPPTLWLVTRGAAGVEPLLPGIAQAPLWGLGKTIALEHPEIWGGMIDLSPTVTGDEAEVIWREMWDAEGEDHIAWRNGKRFVARLVPLKLQKTLPVQIKSDSTYLITGGNGALGLKVAKWMVEKGARYLVLMGRSGASQKGRETITQLEVTGAKVVVATADVSSEAEMSGVFESIKTSMPPLRGIIHAAGIFGYELTGEMKLKNLEEVLRPKVRGTWILHQLTKEINLDFFVGFSSITSVWGSKGQAHYAAGNNFIDMLSHYRRGQGLPGLSINWGLWAGSIMANEEATSWVKRTGMETMPPEQALSALELLINSNISQATVAKMDWRLFKANYEARRKRYLLEKIEIGPPEEIAQRNSAQTRELFQKLKAADIKDYQLIIVSYIREQVAKTLGLNQGELDLDQSLNNLGLDSLMAVELRNIFTTLGVTIPLANIIEGISVNELANEVFIQIEENQLLSKEEEDSSNFSDGEILLPKQKETSQVELPTVIIKSNAGIVFPQPNPTAKMRLICFPYAGGGPAVFYPWSEELPEMVELGVIQLPGRAARIKEAPLVKMEQVVEEIIPALMPYLDKPFVFFGHCVGGLEMFEVVHQIHKIYNVKPVHLFASGVRAPQYFNLEQLQMNLLLLQSSDLHCPIYELPENMLLEFLQDLHFDTSEVLYQDEEIRRLMLPTIRADFQINDTYFYSPKPILDIPITAFGGNVDPYVNGEQILGWREQTRAAFSIFMCRGDHYFIGKQRAFIVEKVAHVLGEIVNNIS</sequence>
<evidence type="ECO:0000313" key="9">
    <source>
        <dbReference type="EMBL" id="MBR8829127.1"/>
    </source>
</evidence>
<dbReference type="InterPro" id="IPR050091">
    <property type="entry name" value="PKS_NRPS_Biosynth_Enz"/>
</dbReference>
<dbReference type="InterPro" id="IPR032821">
    <property type="entry name" value="PKS_assoc"/>
</dbReference>
<dbReference type="Gene3D" id="3.40.50.720">
    <property type="entry name" value="NAD(P)-binding Rossmann-like Domain"/>
    <property type="match status" value="1"/>
</dbReference>
<evidence type="ECO:0000259" key="7">
    <source>
        <dbReference type="PROSITE" id="PS52004"/>
    </source>
</evidence>
<dbReference type="InterPro" id="IPR018201">
    <property type="entry name" value="Ketoacyl_synth_AS"/>
</dbReference>
<feature type="region of interest" description="N-terminal hotdog fold" evidence="5">
    <location>
        <begin position="955"/>
        <end position="1078"/>
    </location>
</feature>
<feature type="domain" description="Carrier" evidence="6">
    <location>
        <begin position="2142"/>
        <end position="2218"/>
    </location>
</feature>
<organism evidence="9 10">
    <name type="scientific">Gomphosphaeria aponina SAG 52.96 = DSM 107014</name>
    <dbReference type="NCBI Taxonomy" id="1521640"/>
    <lineage>
        <taxon>Bacteria</taxon>
        <taxon>Bacillati</taxon>
        <taxon>Cyanobacteriota</taxon>
        <taxon>Cyanophyceae</taxon>
        <taxon>Oscillatoriophycideae</taxon>
        <taxon>Chroococcales</taxon>
        <taxon>Gomphosphaeriaceae</taxon>
        <taxon>Gomphosphaeria</taxon>
    </lineage>
</organism>
<name>A0A941GV12_9CHRO</name>
<dbReference type="Pfam" id="PF21394">
    <property type="entry name" value="Beta-ketacyl_N"/>
    <property type="match status" value="1"/>
</dbReference>
<dbReference type="PROSITE" id="PS52004">
    <property type="entry name" value="KS3_2"/>
    <property type="match status" value="1"/>
</dbReference>
<dbReference type="SUPFAM" id="SSF53474">
    <property type="entry name" value="alpha/beta-Hydrolases"/>
    <property type="match status" value="1"/>
</dbReference>
<dbReference type="Pfam" id="PF00975">
    <property type="entry name" value="Thioesterase"/>
    <property type="match status" value="1"/>
</dbReference>
<dbReference type="Pfam" id="PF21089">
    <property type="entry name" value="PKS_DH_N"/>
    <property type="match status" value="1"/>
</dbReference>
<feature type="domain" description="Ketosynthase family 3 (KS3)" evidence="7">
    <location>
        <begin position="1"/>
        <end position="425"/>
    </location>
</feature>
<dbReference type="InterPro" id="IPR049490">
    <property type="entry name" value="C883_1060-like_KR_N"/>
</dbReference>
<dbReference type="InterPro" id="IPR016039">
    <property type="entry name" value="Thiolase-like"/>
</dbReference>
<evidence type="ECO:0000256" key="1">
    <source>
        <dbReference type="ARBA" id="ARBA00022450"/>
    </source>
</evidence>
<evidence type="ECO:0000256" key="3">
    <source>
        <dbReference type="ARBA" id="ARBA00022679"/>
    </source>
</evidence>
<dbReference type="InterPro" id="IPR049551">
    <property type="entry name" value="PKS_DH_C"/>
</dbReference>
<dbReference type="CDD" id="cd00833">
    <property type="entry name" value="PKS"/>
    <property type="match status" value="1"/>
</dbReference>
<accession>A0A941GV12</accession>
<dbReference type="InterPro" id="IPR049552">
    <property type="entry name" value="PKS_DH_N"/>
</dbReference>
<dbReference type="Pfam" id="PF00550">
    <property type="entry name" value="PP-binding"/>
    <property type="match status" value="1"/>
</dbReference>
<dbReference type="Gene3D" id="3.40.50.150">
    <property type="entry name" value="Vaccinia Virus protein VP39"/>
    <property type="match status" value="1"/>
</dbReference>
<dbReference type="InterPro" id="IPR042104">
    <property type="entry name" value="PKS_dehydratase_sf"/>
</dbReference>
<dbReference type="PANTHER" id="PTHR43775">
    <property type="entry name" value="FATTY ACID SYNTHASE"/>
    <property type="match status" value="1"/>
</dbReference>
<dbReference type="InterPro" id="IPR016035">
    <property type="entry name" value="Acyl_Trfase/lysoPLipase"/>
</dbReference>
<keyword evidence="1" id="KW-0596">Phosphopantetheine</keyword>
<dbReference type="Gene3D" id="1.10.1200.10">
    <property type="entry name" value="ACP-like"/>
    <property type="match status" value="1"/>
</dbReference>
<protein>
    <submittedName>
        <fullName evidence="9">SDR family NAD(P)-dependent oxidoreductase</fullName>
    </submittedName>
</protein>
<comment type="caution">
    <text evidence="9">The sequence shown here is derived from an EMBL/GenBank/DDBJ whole genome shotgun (WGS) entry which is preliminary data.</text>
</comment>
<dbReference type="FunFam" id="3.40.366.10:FF:000002">
    <property type="entry name" value="Probable polyketide synthase 2"/>
    <property type="match status" value="1"/>
</dbReference>
<dbReference type="InterPro" id="IPR001031">
    <property type="entry name" value="Thioesterase"/>
</dbReference>
<dbReference type="PROSITE" id="PS50075">
    <property type="entry name" value="CARRIER"/>
    <property type="match status" value="1"/>
</dbReference>
<dbReference type="InterPro" id="IPR049900">
    <property type="entry name" value="PKS_mFAS_DH"/>
</dbReference>
<dbReference type="Pfam" id="PF00109">
    <property type="entry name" value="ketoacyl-synt"/>
    <property type="match status" value="1"/>
</dbReference>
<dbReference type="Pfam" id="PF22621">
    <property type="entry name" value="CurL-like_PKS_C"/>
    <property type="match status" value="1"/>
</dbReference>
<dbReference type="InterPro" id="IPR020841">
    <property type="entry name" value="PKS_Beta-ketoAc_synthase_dom"/>
</dbReference>
<dbReference type="InterPro" id="IPR014030">
    <property type="entry name" value="Ketoacyl_synth_N"/>
</dbReference>
<dbReference type="PROSITE" id="PS52019">
    <property type="entry name" value="PKS_MFAS_DH"/>
    <property type="match status" value="1"/>
</dbReference>
<dbReference type="SUPFAM" id="SSF53335">
    <property type="entry name" value="S-adenosyl-L-methionine-dependent methyltransferases"/>
    <property type="match status" value="1"/>
</dbReference>
<evidence type="ECO:0000259" key="6">
    <source>
        <dbReference type="PROSITE" id="PS50075"/>
    </source>
</evidence>
<keyword evidence="3" id="KW-0808">Transferase</keyword>
<dbReference type="GO" id="GO:0006633">
    <property type="term" value="P:fatty acid biosynthetic process"/>
    <property type="evidence" value="ECO:0007669"/>
    <property type="project" value="InterPro"/>
</dbReference>
<dbReference type="SMART" id="SM00827">
    <property type="entry name" value="PKS_AT"/>
    <property type="match status" value="1"/>
</dbReference>
<dbReference type="InterPro" id="IPR009081">
    <property type="entry name" value="PP-bd_ACP"/>
</dbReference>
<dbReference type="Gene3D" id="3.40.50.1820">
    <property type="entry name" value="alpha/beta hydrolase"/>
    <property type="match status" value="1"/>
</dbReference>
<feature type="domain" description="PKS/mFAS DH" evidence="8">
    <location>
        <begin position="955"/>
        <end position="1244"/>
    </location>
</feature>
<keyword evidence="2" id="KW-0597">Phosphoprotein</keyword>
<keyword evidence="4" id="KW-0511">Multifunctional enzyme</keyword>
<feature type="active site" description="Proton acceptor; for dehydratase activity" evidence="5">
    <location>
        <position position="987"/>
    </location>
</feature>
<dbReference type="Gene3D" id="3.30.70.3290">
    <property type="match status" value="1"/>
</dbReference>
<dbReference type="Pfam" id="PF08242">
    <property type="entry name" value="Methyltransf_12"/>
    <property type="match status" value="1"/>
</dbReference>
<dbReference type="SUPFAM" id="SSF51735">
    <property type="entry name" value="NAD(P)-binding Rossmann-fold domains"/>
    <property type="match status" value="2"/>
</dbReference>
<dbReference type="InterPro" id="IPR013217">
    <property type="entry name" value="Methyltransf_12"/>
</dbReference>
<dbReference type="InterPro" id="IPR016036">
    <property type="entry name" value="Malonyl_transacylase_ACP-bd"/>
</dbReference>
<dbReference type="InterPro" id="IPR014031">
    <property type="entry name" value="Ketoacyl_synth_C"/>
</dbReference>
<dbReference type="InterPro" id="IPR014043">
    <property type="entry name" value="Acyl_transferase_dom"/>
</dbReference>
<dbReference type="SUPFAM" id="SSF55048">
    <property type="entry name" value="Probable ACP-binding domain of malonyl-CoA ACP transacylase"/>
    <property type="match status" value="1"/>
</dbReference>
<dbReference type="SMART" id="SM01294">
    <property type="entry name" value="PKS_PP_betabranch"/>
    <property type="match status" value="1"/>
</dbReference>
<dbReference type="GO" id="GO:0031177">
    <property type="term" value="F:phosphopantetheine binding"/>
    <property type="evidence" value="ECO:0007669"/>
    <property type="project" value="InterPro"/>
</dbReference>
<dbReference type="Pfam" id="PF00698">
    <property type="entry name" value="Acyl_transf_1"/>
    <property type="match status" value="1"/>
</dbReference>
<dbReference type="Gene3D" id="3.40.47.10">
    <property type="match status" value="1"/>
</dbReference>
<dbReference type="InterPro" id="IPR029063">
    <property type="entry name" value="SAM-dependent_MTases_sf"/>
</dbReference>
<dbReference type="InterPro" id="IPR020807">
    <property type="entry name" value="PKS_DH"/>
</dbReference>
<gene>
    <name evidence="9" type="ORF">DSM107014_14725</name>
</gene>
<evidence type="ECO:0000256" key="2">
    <source>
        <dbReference type="ARBA" id="ARBA00022553"/>
    </source>
</evidence>
<dbReference type="Proteomes" id="UP000767446">
    <property type="component" value="Unassembled WGS sequence"/>
</dbReference>
<dbReference type="InterPro" id="IPR057326">
    <property type="entry name" value="KR_dom"/>
</dbReference>
<dbReference type="Pfam" id="PF08659">
    <property type="entry name" value="KR"/>
    <property type="match status" value="1"/>
</dbReference>
<dbReference type="InterPro" id="IPR029058">
    <property type="entry name" value="AB_hydrolase_fold"/>
</dbReference>
<dbReference type="SUPFAM" id="SSF52151">
    <property type="entry name" value="FabD/lysophospholipase-like"/>
    <property type="match status" value="1"/>
</dbReference>
<feature type="active site" description="Proton donor; for dehydratase activity" evidence="5">
    <location>
        <position position="1150"/>
    </location>
</feature>
<dbReference type="SMART" id="SM00825">
    <property type="entry name" value="PKS_KS"/>
    <property type="match status" value="1"/>
</dbReference>
<dbReference type="Gene3D" id="3.40.366.10">
    <property type="entry name" value="Malonyl-Coenzyme A Acyl Carrier Protein, domain 2"/>
    <property type="match status" value="1"/>
</dbReference>
<dbReference type="PANTHER" id="PTHR43775:SF37">
    <property type="entry name" value="SI:DKEY-61P9.11"/>
    <property type="match status" value="1"/>
</dbReference>
<dbReference type="GO" id="GO:0004315">
    <property type="term" value="F:3-oxoacyl-[acyl-carrier-protein] synthase activity"/>
    <property type="evidence" value="ECO:0007669"/>
    <property type="project" value="InterPro"/>
</dbReference>
<dbReference type="InterPro" id="IPR001227">
    <property type="entry name" value="Ac_transferase_dom_sf"/>
</dbReference>
<dbReference type="InterPro" id="IPR036736">
    <property type="entry name" value="ACP-like_sf"/>
</dbReference>
<dbReference type="SUPFAM" id="SSF47336">
    <property type="entry name" value="ACP-like"/>
    <property type="match status" value="1"/>
</dbReference>
<dbReference type="EMBL" id="JADQBC010000110">
    <property type="protein sequence ID" value="MBR8829127.1"/>
    <property type="molecule type" value="Genomic_DNA"/>
</dbReference>
<dbReference type="FunFam" id="3.40.47.10:FF:000019">
    <property type="entry name" value="Polyketide synthase type I"/>
    <property type="match status" value="1"/>
</dbReference>
<reference evidence="9" key="1">
    <citation type="submission" date="2021-02" db="EMBL/GenBank/DDBJ databases">
        <title>Metagenome analyses of Stigonema ocellatum DSM 106950, Chlorogloea purpurea SAG 13.99 and Gomphosphaeria aponina DSM 107014.</title>
        <authorList>
            <person name="Marter P."/>
            <person name="Huang S."/>
        </authorList>
    </citation>
    <scope>NUCLEOTIDE SEQUENCE</scope>
    <source>
        <strain evidence="9">JP213</strain>
    </source>
</reference>
<dbReference type="Pfam" id="PF14765">
    <property type="entry name" value="PS-DH"/>
    <property type="match status" value="1"/>
</dbReference>
<dbReference type="InterPro" id="IPR020806">
    <property type="entry name" value="PKS_PP-bd"/>
</dbReference>